<feature type="compositionally biased region" description="Basic and acidic residues" evidence="1">
    <location>
        <begin position="22"/>
        <end position="34"/>
    </location>
</feature>
<sequence>MSNPGNVARGLKAAISNPNNSEEAKERAQTRLDELEQSGEANSAEAHNAQVRQGHKAATNNPNVSEETKQHSANVIEDLS</sequence>
<keyword evidence="3" id="KW-1185">Reference proteome</keyword>
<evidence type="ECO:0000256" key="1">
    <source>
        <dbReference type="SAM" id="MobiDB-lite"/>
    </source>
</evidence>
<dbReference type="PANTHER" id="PTHR36576">
    <property type="entry name" value="UPF0654 PROTEIN C11D3.01C-RELATED"/>
    <property type="match status" value="1"/>
</dbReference>
<dbReference type="OrthoDB" id="5419162at2759"/>
<dbReference type="PANTHER" id="PTHR36576:SF1">
    <property type="entry name" value="UPF0654 PROTEIN C11D3.01C-RELATED"/>
    <property type="match status" value="1"/>
</dbReference>
<evidence type="ECO:0000313" key="2">
    <source>
        <dbReference type="EMBL" id="KZT74716.1"/>
    </source>
</evidence>
<dbReference type="Pfam" id="PF10346">
    <property type="entry name" value="Con-6"/>
    <property type="match status" value="2"/>
</dbReference>
<proteinExistence type="predicted"/>
<dbReference type="GO" id="GO:0005737">
    <property type="term" value="C:cytoplasm"/>
    <property type="evidence" value="ECO:0007669"/>
    <property type="project" value="TreeGrafter"/>
</dbReference>
<dbReference type="InterPro" id="IPR018824">
    <property type="entry name" value="Conidiation-specific_6"/>
</dbReference>
<dbReference type="Proteomes" id="UP000076727">
    <property type="component" value="Unassembled WGS sequence"/>
</dbReference>
<gene>
    <name evidence="2" type="ORF">DAEQUDRAFT_760740</name>
</gene>
<feature type="region of interest" description="Disordered" evidence="1">
    <location>
        <begin position="1"/>
        <end position="80"/>
    </location>
</feature>
<name>A0A165UCI9_9APHY</name>
<evidence type="ECO:0000313" key="3">
    <source>
        <dbReference type="Proteomes" id="UP000076727"/>
    </source>
</evidence>
<dbReference type="EMBL" id="KV429032">
    <property type="protein sequence ID" value="KZT74716.1"/>
    <property type="molecule type" value="Genomic_DNA"/>
</dbReference>
<accession>A0A165UCI9</accession>
<organism evidence="2 3">
    <name type="scientific">Daedalea quercina L-15889</name>
    <dbReference type="NCBI Taxonomy" id="1314783"/>
    <lineage>
        <taxon>Eukaryota</taxon>
        <taxon>Fungi</taxon>
        <taxon>Dikarya</taxon>
        <taxon>Basidiomycota</taxon>
        <taxon>Agaricomycotina</taxon>
        <taxon>Agaricomycetes</taxon>
        <taxon>Polyporales</taxon>
        <taxon>Fomitopsis</taxon>
    </lineage>
</organism>
<evidence type="ECO:0008006" key="4">
    <source>
        <dbReference type="Google" id="ProtNLM"/>
    </source>
</evidence>
<reference evidence="2 3" key="1">
    <citation type="journal article" date="2016" name="Mol. Biol. Evol.">
        <title>Comparative Genomics of Early-Diverging Mushroom-Forming Fungi Provides Insights into the Origins of Lignocellulose Decay Capabilities.</title>
        <authorList>
            <person name="Nagy L.G."/>
            <person name="Riley R."/>
            <person name="Tritt A."/>
            <person name="Adam C."/>
            <person name="Daum C."/>
            <person name="Floudas D."/>
            <person name="Sun H."/>
            <person name="Yadav J.S."/>
            <person name="Pangilinan J."/>
            <person name="Larsson K.H."/>
            <person name="Matsuura K."/>
            <person name="Barry K."/>
            <person name="Labutti K."/>
            <person name="Kuo R."/>
            <person name="Ohm R.A."/>
            <person name="Bhattacharya S.S."/>
            <person name="Shirouzu T."/>
            <person name="Yoshinaga Y."/>
            <person name="Martin F.M."/>
            <person name="Grigoriev I.V."/>
            <person name="Hibbett D.S."/>
        </authorList>
    </citation>
    <scope>NUCLEOTIDE SEQUENCE [LARGE SCALE GENOMIC DNA]</scope>
    <source>
        <strain evidence="2 3">L-15889</strain>
    </source>
</reference>
<protein>
    <recommendedName>
        <fullName evidence="4">Conidiation protein 6</fullName>
    </recommendedName>
</protein>
<dbReference type="InterPro" id="IPR052670">
    <property type="entry name" value="UPF0654_domain"/>
</dbReference>
<dbReference type="AlphaFoldDB" id="A0A165UCI9"/>